<dbReference type="PANTHER" id="PTHR11909">
    <property type="entry name" value="CASEIN KINASE-RELATED"/>
    <property type="match status" value="1"/>
</dbReference>
<keyword evidence="5" id="KW-1185">Reference proteome</keyword>
<dbReference type="EMBL" id="JAACJL010000045">
    <property type="protein sequence ID" value="KAF4614026.1"/>
    <property type="molecule type" value="Genomic_DNA"/>
</dbReference>
<dbReference type="Pfam" id="PF00069">
    <property type="entry name" value="Pkinase"/>
    <property type="match status" value="1"/>
</dbReference>
<dbReference type="Gene3D" id="1.10.510.10">
    <property type="entry name" value="Transferase(Phosphotransferase) domain 1"/>
    <property type="match status" value="1"/>
</dbReference>
<evidence type="ECO:0000256" key="1">
    <source>
        <dbReference type="ARBA" id="ARBA00012513"/>
    </source>
</evidence>
<dbReference type="InterPro" id="IPR000719">
    <property type="entry name" value="Prot_kinase_dom"/>
</dbReference>
<dbReference type="SUPFAM" id="SSF56112">
    <property type="entry name" value="Protein kinase-like (PK-like)"/>
    <property type="match status" value="1"/>
</dbReference>
<reference evidence="4 5" key="1">
    <citation type="submission" date="2019-12" db="EMBL/GenBank/DDBJ databases">
        <authorList>
            <person name="Floudas D."/>
            <person name="Bentzer J."/>
            <person name="Ahren D."/>
            <person name="Johansson T."/>
            <person name="Persson P."/>
            <person name="Tunlid A."/>
        </authorList>
    </citation>
    <scope>NUCLEOTIDE SEQUENCE [LARGE SCALE GENOMIC DNA]</scope>
    <source>
        <strain evidence="4 5">CBS 102.39</strain>
    </source>
</reference>
<evidence type="ECO:0000313" key="4">
    <source>
        <dbReference type="EMBL" id="KAF4614026.1"/>
    </source>
</evidence>
<protein>
    <recommendedName>
        <fullName evidence="1">non-specific serine/threonine protein kinase</fullName>
        <ecNumber evidence="1">2.7.11.1</ecNumber>
    </recommendedName>
</protein>
<dbReference type="PROSITE" id="PS00108">
    <property type="entry name" value="PROTEIN_KINASE_ST"/>
    <property type="match status" value="1"/>
</dbReference>
<sequence>MLKETHLAGVVDEGIGPNGEQVAIKRELASDKVTRPILEHEYHTYKALAGAECILNAKAYGRESRFNVMVMDLLGPSLNDRFRDCGKRFSLRTTAILGLGMLDAVEHIHTRGFIHRDIKPDNFLLGLGAKEHTIHPVDFGLARRWRRVIPGSLASSSRLGDDAGVIGTLPYASLHAHLGLEQTRRDDLHALTYTLLFFARGDLPWDHIRGGTRKHCARRILEKKRSWPAARLCRGLPSELQEFADYCFGLEVNETPNYSLLRFKLTTLAREGWNTTPKFEWEQPGWKVSMAFESSSRSAKPTSSPAVKRGDMVLLKVNPEKSLDYEAIPRIVDPSFFPHPTINDSTINIPYRPAIVRRVVVDDKDAVYFKIEVLPLTRWANLDGLSKRRTASFRPIQNYVDDSQLGEFYAYKTSLLFPFIVQYEQTLDYVFPLSIPEEPLAELESELEAIPTPYSLVYDSDDDQTRTIRQRLPKTWASGNHVMEVQPCHTSDISNQDEVDWSGINGWIPDLVYVEELRHCENGGTGALDDESDSDSDDDVDFWDWPRPINRRLSCTVRSQGAATAPGG</sequence>
<dbReference type="AlphaFoldDB" id="A0A8H4QN86"/>
<dbReference type="Proteomes" id="UP000521872">
    <property type="component" value="Unassembled WGS sequence"/>
</dbReference>
<feature type="domain" description="Protein kinase" evidence="3">
    <location>
        <begin position="1"/>
        <end position="268"/>
    </location>
</feature>
<evidence type="ECO:0000313" key="5">
    <source>
        <dbReference type="Proteomes" id="UP000521872"/>
    </source>
</evidence>
<comment type="caution">
    <text evidence="4">The sequence shown here is derived from an EMBL/GenBank/DDBJ whole genome shotgun (WGS) entry which is preliminary data.</text>
</comment>
<evidence type="ECO:0000259" key="3">
    <source>
        <dbReference type="PROSITE" id="PS50011"/>
    </source>
</evidence>
<dbReference type="PROSITE" id="PS50011">
    <property type="entry name" value="PROTEIN_KINASE_DOM"/>
    <property type="match status" value="1"/>
</dbReference>
<dbReference type="SMART" id="SM00220">
    <property type="entry name" value="S_TKc"/>
    <property type="match status" value="1"/>
</dbReference>
<name>A0A8H4QN86_9AGAR</name>
<organism evidence="4 5">
    <name type="scientific">Agrocybe pediades</name>
    <dbReference type="NCBI Taxonomy" id="84607"/>
    <lineage>
        <taxon>Eukaryota</taxon>
        <taxon>Fungi</taxon>
        <taxon>Dikarya</taxon>
        <taxon>Basidiomycota</taxon>
        <taxon>Agaricomycotina</taxon>
        <taxon>Agaricomycetes</taxon>
        <taxon>Agaricomycetidae</taxon>
        <taxon>Agaricales</taxon>
        <taxon>Agaricineae</taxon>
        <taxon>Strophariaceae</taxon>
        <taxon>Agrocybe</taxon>
    </lineage>
</organism>
<evidence type="ECO:0000256" key="2">
    <source>
        <dbReference type="SAM" id="MobiDB-lite"/>
    </source>
</evidence>
<dbReference type="InterPro" id="IPR050235">
    <property type="entry name" value="CK1_Ser-Thr_kinase"/>
</dbReference>
<proteinExistence type="predicted"/>
<dbReference type="InterPro" id="IPR008271">
    <property type="entry name" value="Ser/Thr_kinase_AS"/>
</dbReference>
<feature type="region of interest" description="Disordered" evidence="2">
    <location>
        <begin position="524"/>
        <end position="543"/>
    </location>
</feature>
<dbReference type="GO" id="GO:0004674">
    <property type="term" value="F:protein serine/threonine kinase activity"/>
    <property type="evidence" value="ECO:0007669"/>
    <property type="project" value="UniProtKB-EC"/>
</dbReference>
<dbReference type="InterPro" id="IPR011009">
    <property type="entry name" value="Kinase-like_dom_sf"/>
</dbReference>
<gene>
    <name evidence="4" type="ORF">D9613_007651</name>
</gene>
<accession>A0A8H4QN86</accession>
<dbReference type="EC" id="2.7.11.1" evidence="1"/>
<dbReference type="GO" id="GO:0005524">
    <property type="term" value="F:ATP binding"/>
    <property type="evidence" value="ECO:0007669"/>
    <property type="project" value="InterPro"/>
</dbReference>
<feature type="compositionally biased region" description="Acidic residues" evidence="2">
    <location>
        <begin position="528"/>
        <end position="542"/>
    </location>
</feature>